<proteinExistence type="predicted"/>
<comment type="caution">
    <text evidence="1">The sequence shown here is derived from an EMBL/GenBank/DDBJ whole genome shotgun (WGS) entry which is preliminary data.</text>
</comment>
<evidence type="ECO:0000313" key="2">
    <source>
        <dbReference type="Proteomes" id="UP001151760"/>
    </source>
</evidence>
<organism evidence="1 2">
    <name type="scientific">Tanacetum coccineum</name>
    <dbReference type="NCBI Taxonomy" id="301880"/>
    <lineage>
        <taxon>Eukaryota</taxon>
        <taxon>Viridiplantae</taxon>
        <taxon>Streptophyta</taxon>
        <taxon>Embryophyta</taxon>
        <taxon>Tracheophyta</taxon>
        <taxon>Spermatophyta</taxon>
        <taxon>Magnoliopsida</taxon>
        <taxon>eudicotyledons</taxon>
        <taxon>Gunneridae</taxon>
        <taxon>Pentapetalae</taxon>
        <taxon>asterids</taxon>
        <taxon>campanulids</taxon>
        <taxon>Asterales</taxon>
        <taxon>Asteraceae</taxon>
        <taxon>Asteroideae</taxon>
        <taxon>Anthemideae</taxon>
        <taxon>Anthemidinae</taxon>
        <taxon>Tanacetum</taxon>
    </lineage>
</organism>
<accession>A0ABQ5J3Q7</accession>
<sequence length="106" mass="12330">MACSLSHTIDEIHALVYKLMGEDKARQNAIAELAVQFDNACTAKDDLRKAYEKCNDIPQDSRALIDTFLKEESDKDYEMNLSMYAKAAKIEKQIETKYVWLWEKYN</sequence>
<dbReference type="Proteomes" id="UP001151760">
    <property type="component" value="Unassembled WGS sequence"/>
</dbReference>
<dbReference type="EMBL" id="BQNB010021509">
    <property type="protein sequence ID" value="GJU07132.1"/>
    <property type="molecule type" value="Genomic_DNA"/>
</dbReference>
<evidence type="ECO:0000313" key="1">
    <source>
        <dbReference type="EMBL" id="GJU07132.1"/>
    </source>
</evidence>
<name>A0ABQ5J3Q7_9ASTR</name>
<gene>
    <name evidence="1" type="ORF">Tco_1123562</name>
</gene>
<keyword evidence="2" id="KW-1185">Reference proteome</keyword>
<protein>
    <submittedName>
        <fullName evidence="1">Uncharacterized protein</fullName>
    </submittedName>
</protein>
<reference evidence="1" key="2">
    <citation type="submission" date="2022-01" db="EMBL/GenBank/DDBJ databases">
        <authorList>
            <person name="Yamashiro T."/>
            <person name="Shiraishi A."/>
            <person name="Satake H."/>
            <person name="Nakayama K."/>
        </authorList>
    </citation>
    <scope>NUCLEOTIDE SEQUENCE</scope>
</reference>
<reference evidence="1" key="1">
    <citation type="journal article" date="2022" name="Int. J. Mol. Sci.">
        <title>Draft Genome of Tanacetum Coccineum: Genomic Comparison of Closely Related Tanacetum-Family Plants.</title>
        <authorList>
            <person name="Yamashiro T."/>
            <person name="Shiraishi A."/>
            <person name="Nakayama K."/>
            <person name="Satake H."/>
        </authorList>
    </citation>
    <scope>NUCLEOTIDE SEQUENCE</scope>
</reference>